<keyword evidence="2" id="KW-0472">Membrane</keyword>
<evidence type="ECO:0000256" key="2">
    <source>
        <dbReference type="SAM" id="Phobius"/>
    </source>
</evidence>
<dbReference type="PANTHER" id="PTHR42776:SF27">
    <property type="entry name" value="DIPEPTIDYL PEPTIDASE FAMILY MEMBER 6"/>
    <property type="match status" value="1"/>
</dbReference>
<dbReference type="Proteomes" id="UP000262917">
    <property type="component" value="Unassembled WGS sequence"/>
</dbReference>
<reference evidence="4 5" key="1">
    <citation type="submission" date="2018-08" db="EMBL/GenBank/DDBJ databases">
        <title>Lysobacter weifangensis sp. nov., a new member of the family 'Xanthomonadaceae', isolated from soil in a farmland.</title>
        <authorList>
            <person name="Zhao H."/>
        </authorList>
    </citation>
    <scope>NUCLEOTIDE SEQUENCE [LARGE SCALE GENOMIC DNA]</scope>
    <source>
        <strain evidence="4 5">WF-2</strain>
    </source>
</reference>
<feature type="transmembrane region" description="Helical" evidence="2">
    <location>
        <begin position="65"/>
        <end position="85"/>
    </location>
</feature>
<name>A0A372DQH5_9GAMM</name>
<keyword evidence="2" id="KW-0812">Transmembrane</keyword>
<sequence length="700" mass="76619">MRRAPAAGTARQAFAGSWPALQRLGDDFASRPGPPCGSGLLSPSSWPLGGAAMGECRRMPKTVRVLGLGLAIIAIAPGASAQQVWSDYLRRDAVENIQISPGGKHLALAERHDDGTVVVIRDTATLLVQGMVDPGNHGEISDLKWLDDDRLLVGANRADTRYQVALVEPAMYIVNRNDNSKYRLPANFVATIDGDSAHLLVSTCGHWEDGGCVPAIHRAEIGHLSRLGDPLISAPDTHSTLWTDQQGHVRFAVAWDDRSDSKLWVHRDGRAPWTLVNDSSESGIDSLPLGVDQSGMQAYLATERKSGVGVIERYDIASGQRTEIYRDKTSDPLWPIYAFDGNTPVGAWYDATRPRAVIWNQAHPDVPAFLQILNAFPGDIVTVVSASADRNLAIVLVGNDRDPGAFYLFDRTARTASLIARKRPWLESMPKPPSRGVQFVARDGLVLHALLTLPAGSGPRPLVVIPHGGPYEFIDTWGYDAEATLLASRGYAVLRVNFRGSGGYGRDFVERGYREWGRAMQDDLTDATRWVVSQGVADVSRICIYGASYGGYAALMGAVREPALYRCAASYAAPTDLSKMYKWGSIRRSDLGMNYLERVLGTDREELAHRSPAQQVASIRIPVLLGHGKLDGRVDDKHVRLLARNMRKQGLSPELVEYPYEGHGLAIAQDQIDFYGRLLRFLDANIGPDHEPARNPDASR</sequence>
<evidence type="ECO:0000256" key="1">
    <source>
        <dbReference type="ARBA" id="ARBA00022801"/>
    </source>
</evidence>
<dbReference type="InterPro" id="IPR029058">
    <property type="entry name" value="AB_hydrolase_fold"/>
</dbReference>
<dbReference type="SUPFAM" id="SSF53474">
    <property type="entry name" value="alpha/beta-Hydrolases"/>
    <property type="match status" value="1"/>
</dbReference>
<proteinExistence type="predicted"/>
<evidence type="ECO:0000313" key="4">
    <source>
        <dbReference type="EMBL" id="RFP61632.1"/>
    </source>
</evidence>
<dbReference type="InterPro" id="IPR001375">
    <property type="entry name" value="Peptidase_S9_cat"/>
</dbReference>
<dbReference type="AlphaFoldDB" id="A0A372DQH5"/>
<dbReference type="EMBL" id="QVPD01000003">
    <property type="protein sequence ID" value="RFP61632.1"/>
    <property type="molecule type" value="Genomic_DNA"/>
</dbReference>
<comment type="caution">
    <text evidence="4">The sequence shown here is derived from an EMBL/GenBank/DDBJ whole genome shotgun (WGS) entry which is preliminary data.</text>
</comment>
<keyword evidence="5" id="KW-1185">Reference proteome</keyword>
<keyword evidence="2" id="KW-1133">Transmembrane helix</keyword>
<dbReference type="PANTHER" id="PTHR42776">
    <property type="entry name" value="SERINE PEPTIDASE S9 FAMILY MEMBER"/>
    <property type="match status" value="1"/>
</dbReference>
<keyword evidence="1" id="KW-0378">Hydrolase</keyword>
<protein>
    <submittedName>
        <fullName evidence="4">S9 family peptidase</fullName>
    </submittedName>
</protein>
<feature type="domain" description="Peptidase S9 prolyl oligopeptidase catalytic" evidence="3">
    <location>
        <begin position="477"/>
        <end position="687"/>
    </location>
</feature>
<evidence type="ECO:0000259" key="3">
    <source>
        <dbReference type="Pfam" id="PF00326"/>
    </source>
</evidence>
<dbReference type="Pfam" id="PF00326">
    <property type="entry name" value="Peptidase_S9"/>
    <property type="match status" value="1"/>
</dbReference>
<evidence type="ECO:0000313" key="5">
    <source>
        <dbReference type="Proteomes" id="UP000262917"/>
    </source>
</evidence>
<accession>A0A372DQH5</accession>
<organism evidence="4 5">
    <name type="scientific">Cognatiluteimonas weifangensis</name>
    <dbReference type="NCBI Taxonomy" id="2303539"/>
    <lineage>
        <taxon>Bacteria</taxon>
        <taxon>Pseudomonadati</taxon>
        <taxon>Pseudomonadota</taxon>
        <taxon>Gammaproteobacteria</taxon>
        <taxon>Lysobacterales</taxon>
        <taxon>Lysobacteraceae</taxon>
        <taxon>Cognatiluteimonas</taxon>
    </lineage>
</organism>
<dbReference type="Gene3D" id="3.40.50.1820">
    <property type="entry name" value="alpha/beta hydrolase"/>
    <property type="match status" value="1"/>
</dbReference>
<dbReference type="SUPFAM" id="SSF82171">
    <property type="entry name" value="DPP6 N-terminal domain-like"/>
    <property type="match status" value="1"/>
</dbReference>
<gene>
    <name evidence="4" type="ORF">D0Y53_03990</name>
</gene>
<dbReference type="GO" id="GO:0006508">
    <property type="term" value="P:proteolysis"/>
    <property type="evidence" value="ECO:0007669"/>
    <property type="project" value="InterPro"/>
</dbReference>
<dbReference type="GO" id="GO:0004252">
    <property type="term" value="F:serine-type endopeptidase activity"/>
    <property type="evidence" value="ECO:0007669"/>
    <property type="project" value="TreeGrafter"/>
</dbReference>